<protein>
    <submittedName>
        <fullName evidence="2">Uncharacterized protein</fullName>
    </submittedName>
</protein>
<organism evidence="2 3">
    <name type="scientific">Pelosinus baikalensis</name>
    <dbReference type="NCBI Taxonomy" id="2892015"/>
    <lineage>
        <taxon>Bacteria</taxon>
        <taxon>Bacillati</taxon>
        <taxon>Bacillota</taxon>
        <taxon>Negativicutes</taxon>
        <taxon>Selenomonadales</taxon>
        <taxon>Sporomusaceae</taxon>
        <taxon>Pelosinus</taxon>
    </lineage>
</organism>
<feature type="signal peptide" evidence="1">
    <location>
        <begin position="1"/>
        <end position="23"/>
    </location>
</feature>
<dbReference type="RefSeq" id="WP_229534165.1">
    <property type="nucleotide sequence ID" value="NZ_JAJHJB010000004.1"/>
</dbReference>
<reference evidence="2" key="1">
    <citation type="submission" date="2021-11" db="EMBL/GenBank/DDBJ databases">
        <title>Description of a new species Pelosinus isolated from the bottom sediments of Lake Baikal.</title>
        <authorList>
            <person name="Zakharyuk A."/>
        </authorList>
    </citation>
    <scope>NUCLEOTIDE SEQUENCE</scope>
    <source>
        <strain evidence="2">Bkl1</strain>
    </source>
</reference>
<keyword evidence="1" id="KW-0732">Signal</keyword>
<accession>A0ABS8HQA9</accession>
<dbReference type="Proteomes" id="UP001165492">
    <property type="component" value="Unassembled WGS sequence"/>
</dbReference>
<evidence type="ECO:0000313" key="3">
    <source>
        <dbReference type="Proteomes" id="UP001165492"/>
    </source>
</evidence>
<name>A0ABS8HQA9_9FIRM</name>
<evidence type="ECO:0000256" key="1">
    <source>
        <dbReference type="SAM" id="SignalP"/>
    </source>
</evidence>
<keyword evidence="3" id="KW-1185">Reference proteome</keyword>
<dbReference type="EMBL" id="JAJHJB010000004">
    <property type="protein sequence ID" value="MCC5464744.1"/>
    <property type="molecule type" value="Genomic_DNA"/>
</dbReference>
<sequence>MKKISIIAILCLFVMSMVAIVSAEEMTTPQHTHNDAVQSTAKTSYRLAIVPYINSTEEKKGYIQEIVDGKYTEHYSNKNFQIIPLEDVQKALNSTGYDVSNQELAEKDILASVAKQTNADYVIAMEISQLTTTRHMSLFQTKVVSKAKLRYKFYNAENDKVASFQVTGLSENKTVFGDVGYKDPITKALNQAMDDANEKIKSYL</sequence>
<gene>
    <name evidence="2" type="ORF">LMF89_05095</name>
</gene>
<comment type="caution">
    <text evidence="2">The sequence shown here is derived from an EMBL/GenBank/DDBJ whole genome shotgun (WGS) entry which is preliminary data.</text>
</comment>
<evidence type="ECO:0000313" key="2">
    <source>
        <dbReference type="EMBL" id="MCC5464744.1"/>
    </source>
</evidence>
<dbReference type="Gene3D" id="3.40.50.10610">
    <property type="entry name" value="ABC-type transport auxiliary lipoprotein component"/>
    <property type="match status" value="1"/>
</dbReference>
<proteinExistence type="predicted"/>
<feature type="chain" id="PRO_5046779732" evidence="1">
    <location>
        <begin position="24"/>
        <end position="204"/>
    </location>
</feature>